<dbReference type="Proteomes" id="UP001151081">
    <property type="component" value="Unassembled WGS sequence"/>
</dbReference>
<dbReference type="SUPFAM" id="SSF50494">
    <property type="entry name" value="Trypsin-like serine proteases"/>
    <property type="match status" value="1"/>
</dbReference>
<protein>
    <submittedName>
        <fullName evidence="1">Uncharacterized protein</fullName>
    </submittedName>
</protein>
<name>A0A9X4AP92_9BACT</name>
<evidence type="ECO:0000313" key="1">
    <source>
        <dbReference type="EMBL" id="MDC3979804.1"/>
    </source>
</evidence>
<reference evidence="1 2" key="1">
    <citation type="submission" date="2021-04" db="EMBL/GenBank/DDBJ databases">
        <title>Genome analysis of Polyangium sp.</title>
        <authorList>
            <person name="Li Y."/>
            <person name="Wang J."/>
        </authorList>
    </citation>
    <scope>NUCLEOTIDE SEQUENCE [LARGE SCALE GENOMIC DNA]</scope>
    <source>
        <strain evidence="1 2">SDU14</strain>
    </source>
</reference>
<sequence length="251" mass="27789">MDVQDKIRFVQSTIEPMALHTYPHIAGFVAIEDDTGRHVGSALRCAVAGRNIIITAAHVVREARSGGRFAVTAVRGEAPFELHGDPARIDDEFDVAAYFLPAEYPTHGLAFWPKERIDPYEEKLSTDYLFVHGFPGVRSRFSPLLGSLAKQSLPYGVMLREDELPASMKPFQFAMDFDPTNMFLRDGNAADWLDPHGLSGSPVWRIGASGQRVDAWKPDLCLLVGIVTTWCPDEKLILATKVAPLLDLLRG</sequence>
<dbReference type="EMBL" id="JAGTJJ010000001">
    <property type="protein sequence ID" value="MDC3979804.1"/>
    <property type="molecule type" value="Genomic_DNA"/>
</dbReference>
<dbReference type="AlphaFoldDB" id="A0A9X4AP92"/>
<keyword evidence="2" id="KW-1185">Reference proteome</keyword>
<organism evidence="1 2">
    <name type="scientific">Polyangium jinanense</name>
    <dbReference type="NCBI Taxonomy" id="2829994"/>
    <lineage>
        <taxon>Bacteria</taxon>
        <taxon>Pseudomonadati</taxon>
        <taxon>Myxococcota</taxon>
        <taxon>Polyangia</taxon>
        <taxon>Polyangiales</taxon>
        <taxon>Polyangiaceae</taxon>
        <taxon>Polyangium</taxon>
    </lineage>
</organism>
<evidence type="ECO:0000313" key="2">
    <source>
        <dbReference type="Proteomes" id="UP001151081"/>
    </source>
</evidence>
<dbReference type="InterPro" id="IPR009003">
    <property type="entry name" value="Peptidase_S1_PA"/>
</dbReference>
<comment type="caution">
    <text evidence="1">The sequence shown here is derived from an EMBL/GenBank/DDBJ whole genome shotgun (WGS) entry which is preliminary data.</text>
</comment>
<dbReference type="RefSeq" id="WP_272417759.1">
    <property type="nucleotide sequence ID" value="NZ_JAGTJJ010000001.1"/>
</dbReference>
<gene>
    <name evidence="1" type="ORF">KEG57_04785</name>
</gene>
<accession>A0A9X4AP92</accession>
<proteinExistence type="predicted"/>